<organism evidence="2 3">
    <name type="scientific">Mycena alexandri</name>
    <dbReference type="NCBI Taxonomy" id="1745969"/>
    <lineage>
        <taxon>Eukaryota</taxon>
        <taxon>Fungi</taxon>
        <taxon>Dikarya</taxon>
        <taxon>Basidiomycota</taxon>
        <taxon>Agaricomycotina</taxon>
        <taxon>Agaricomycetes</taxon>
        <taxon>Agaricomycetidae</taxon>
        <taxon>Agaricales</taxon>
        <taxon>Marasmiineae</taxon>
        <taxon>Mycenaceae</taxon>
        <taxon>Mycena</taxon>
    </lineage>
</organism>
<accession>A0AAD6WWN7</accession>
<protein>
    <submittedName>
        <fullName evidence="2">Uncharacterized protein</fullName>
    </submittedName>
</protein>
<evidence type="ECO:0000313" key="2">
    <source>
        <dbReference type="EMBL" id="KAJ7027997.1"/>
    </source>
</evidence>
<keyword evidence="3" id="KW-1185">Reference proteome</keyword>
<evidence type="ECO:0000256" key="1">
    <source>
        <dbReference type="SAM" id="MobiDB-lite"/>
    </source>
</evidence>
<comment type="caution">
    <text evidence="2">The sequence shown here is derived from an EMBL/GenBank/DDBJ whole genome shotgun (WGS) entry which is preliminary data.</text>
</comment>
<dbReference type="Proteomes" id="UP001218188">
    <property type="component" value="Unassembled WGS sequence"/>
</dbReference>
<name>A0AAD6WWN7_9AGAR</name>
<feature type="compositionally biased region" description="Basic and acidic residues" evidence="1">
    <location>
        <begin position="46"/>
        <end position="56"/>
    </location>
</feature>
<dbReference type="EMBL" id="JARJCM010000117">
    <property type="protein sequence ID" value="KAJ7027997.1"/>
    <property type="molecule type" value="Genomic_DNA"/>
</dbReference>
<reference evidence="2" key="1">
    <citation type="submission" date="2023-03" db="EMBL/GenBank/DDBJ databases">
        <title>Massive genome expansion in bonnet fungi (Mycena s.s.) driven by repeated elements and novel gene families across ecological guilds.</title>
        <authorList>
            <consortium name="Lawrence Berkeley National Laboratory"/>
            <person name="Harder C.B."/>
            <person name="Miyauchi S."/>
            <person name="Viragh M."/>
            <person name="Kuo A."/>
            <person name="Thoen E."/>
            <person name="Andreopoulos B."/>
            <person name="Lu D."/>
            <person name="Skrede I."/>
            <person name="Drula E."/>
            <person name="Henrissat B."/>
            <person name="Morin E."/>
            <person name="Kohler A."/>
            <person name="Barry K."/>
            <person name="LaButti K."/>
            <person name="Morin E."/>
            <person name="Salamov A."/>
            <person name="Lipzen A."/>
            <person name="Mereny Z."/>
            <person name="Hegedus B."/>
            <person name="Baldrian P."/>
            <person name="Stursova M."/>
            <person name="Weitz H."/>
            <person name="Taylor A."/>
            <person name="Grigoriev I.V."/>
            <person name="Nagy L.G."/>
            <person name="Martin F."/>
            <person name="Kauserud H."/>
        </authorList>
    </citation>
    <scope>NUCLEOTIDE SEQUENCE</scope>
    <source>
        <strain evidence="2">CBHHK200</strain>
    </source>
</reference>
<feature type="compositionally biased region" description="Low complexity" evidence="1">
    <location>
        <begin position="59"/>
        <end position="77"/>
    </location>
</feature>
<feature type="compositionally biased region" description="Acidic residues" evidence="1">
    <location>
        <begin position="114"/>
        <end position="129"/>
    </location>
</feature>
<evidence type="ECO:0000313" key="3">
    <source>
        <dbReference type="Proteomes" id="UP001218188"/>
    </source>
</evidence>
<dbReference type="AlphaFoldDB" id="A0AAD6WWN7"/>
<feature type="region of interest" description="Disordered" evidence="1">
    <location>
        <begin position="105"/>
        <end position="187"/>
    </location>
</feature>
<proteinExistence type="predicted"/>
<sequence length="220" mass="24303">MPSPLSPMPPSNRRTGQTEALLKAYIRHNKGQERRATLRRRAAARVRRESRQERSGGIDLAALLSDSSLSSSSSDSDSTTDDSKSSSSDSWSDILGPDWRFLGDTTIQGLSPDIETDATSESETSSEEMPELRSIGRNSDSDSESEDDSDWVSLAGGGLSDVDMSGMDGDDEESLSDHDMEAGPRPPLLRRWIQDEVNAMHSSRYREPRNTLLQCMYLSR</sequence>
<feature type="compositionally biased region" description="Acidic residues" evidence="1">
    <location>
        <begin position="141"/>
        <end position="150"/>
    </location>
</feature>
<gene>
    <name evidence="2" type="ORF">C8F04DRAFT_70451</name>
</gene>
<feature type="region of interest" description="Disordered" evidence="1">
    <location>
        <begin position="26"/>
        <end position="91"/>
    </location>
</feature>